<reference evidence="1 2" key="1">
    <citation type="submission" date="2010-10" db="EMBL/GenBank/DDBJ databases">
        <authorList>
            <consortium name="The Broad Institute Genome Sequencing Platform"/>
            <person name="Ward D."/>
            <person name="Earl A."/>
            <person name="Feldgarden M."/>
            <person name="Young S.K."/>
            <person name="Gargeya S."/>
            <person name="Zeng Q."/>
            <person name="Alvarado L."/>
            <person name="Berlin A."/>
            <person name="Bochicchio J."/>
            <person name="Chapman S.B."/>
            <person name="Chen Z."/>
            <person name="Freedman E."/>
            <person name="Gellesch M."/>
            <person name="Goldberg J."/>
            <person name="Griggs A."/>
            <person name="Gujja S."/>
            <person name="Heilman E."/>
            <person name="Heiman D."/>
            <person name="Howarth C."/>
            <person name="Mehta T."/>
            <person name="Neiman D."/>
            <person name="Pearson M."/>
            <person name="Roberts A."/>
            <person name="Saif S."/>
            <person name="Shea T."/>
            <person name="Shenoy N."/>
            <person name="Sisk P."/>
            <person name="Stolte C."/>
            <person name="Sykes S."/>
            <person name="White J."/>
            <person name="Yandava C."/>
            <person name="Allen-Vercoe E."/>
            <person name="Sibley C."/>
            <person name="Ambrose C.E."/>
            <person name="Strauss J."/>
            <person name="Daigneault M."/>
            <person name="Haas B."/>
            <person name="Nusbaum C."/>
            <person name="Birren B."/>
        </authorList>
    </citation>
    <scope>NUCLEOTIDE SEQUENCE [LARGE SCALE GENOMIC DNA]</scope>
    <source>
        <strain evidence="1 2">3_1_6</strain>
    </source>
</reference>
<proteinExistence type="predicted"/>
<protein>
    <submittedName>
        <fullName evidence="1">Uncharacterized protein</fullName>
    </submittedName>
</protein>
<gene>
    <name evidence="1" type="ORF">HMPREF0179_03603</name>
</gene>
<dbReference type="OrthoDB" id="5461244at2"/>
<dbReference type="eggNOG" id="ENOG503189U">
    <property type="taxonomic scope" value="Bacteria"/>
</dbReference>
<dbReference type="EMBL" id="ADCP02000001">
    <property type="protein sequence ID" value="EFV42610.1"/>
    <property type="molecule type" value="Genomic_DNA"/>
</dbReference>
<reference evidence="1 2" key="2">
    <citation type="submission" date="2013-04" db="EMBL/GenBank/DDBJ databases">
        <title>The Genome Sequence of Bilophila wadsworthia 3_1_6.</title>
        <authorList>
            <consortium name="The Broad Institute Genomics Platform"/>
            <person name="Earl A."/>
            <person name="Ward D."/>
            <person name="Feldgarden M."/>
            <person name="Gevers D."/>
            <person name="Sibley C."/>
            <person name="Strauss J."/>
            <person name="Allen-Vercoe E."/>
            <person name="Walker B."/>
            <person name="Young S."/>
            <person name="Zeng Q."/>
            <person name="Gargeya S."/>
            <person name="Fitzgerald M."/>
            <person name="Haas B."/>
            <person name="Abouelleil A."/>
            <person name="Allen A.W."/>
            <person name="Alvarado L."/>
            <person name="Arachchi H.M."/>
            <person name="Berlin A.M."/>
            <person name="Chapman S.B."/>
            <person name="Gainer-Dewar J."/>
            <person name="Goldberg J."/>
            <person name="Griggs A."/>
            <person name="Gujja S."/>
            <person name="Hansen M."/>
            <person name="Howarth C."/>
            <person name="Imamovic A."/>
            <person name="Ireland A."/>
            <person name="Larimer J."/>
            <person name="McCowan C."/>
            <person name="Murphy C."/>
            <person name="Pearson M."/>
            <person name="Poon T.W."/>
            <person name="Priest M."/>
            <person name="Roberts A."/>
            <person name="Saif S."/>
            <person name="Shea T."/>
            <person name="Sisk P."/>
            <person name="Sykes S."/>
            <person name="Wortman J."/>
            <person name="Nusbaum C."/>
            <person name="Birren B."/>
        </authorList>
    </citation>
    <scope>NUCLEOTIDE SEQUENCE [LARGE SCALE GENOMIC DNA]</scope>
    <source>
        <strain evidence="1 2">3_1_6</strain>
    </source>
</reference>
<dbReference type="AlphaFoldDB" id="E5YBM9"/>
<dbReference type="HOGENOM" id="CLU_2462899_0_0_7"/>
<name>E5YBM9_BILW3</name>
<sequence>MMSAHYPTDKGVAARVEELLREQLLELGEDPASLAPHLIMQNMQCEVYPDESMVYIWKDIPILRVAPERTDTGVMWRMFTRDEGEPLQ</sequence>
<dbReference type="GeneID" id="78084396"/>
<dbReference type="RefSeq" id="WP_005030640.1">
    <property type="nucleotide sequence ID" value="NZ_KE150238.1"/>
</dbReference>
<evidence type="ECO:0000313" key="2">
    <source>
        <dbReference type="Proteomes" id="UP000006034"/>
    </source>
</evidence>
<organism evidence="1 2">
    <name type="scientific">Bilophila wadsworthia (strain 3_1_6)</name>
    <dbReference type="NCBI Taxonomy" id="563192"/>
    <lineage>
        <taxon>Bacteria</taxon>
        <taxon>Pseudomonadati</taxon>
        <taxon>Thermodesulfobacteriota</taxon>
        <taxon>Desulfovibrionia</taxon>
        <taxon>Desulfovibrionales</taxon>
        <taxon>Desulfovibrionaceae</taxon>
        <taxon>Bilophila</taxon>
    </lineage>
</organism>
<evidence type="ECO:0000313" key="1">
    <source>
        <dbReference type="EMBL" id="EFV42610.1"/>
    </source>
</evidence>
<accession>E5YBM9</accession>
<dbReference type="Proteomes" id="UP000006034">
    <property type="component" value="Unassembled WGS sequence"/>
</dbReference>
<keyword evidence="2" id="KW-1185">Reference proteome</keyword>
<comment type="caution">
    <text evidence="1">The sequence shown here is derived from an EMBL/GenBank/DDBJ whole genome shotgun (WGS) entry which is preliminary data.</text>
</comment>